<feature type="region of interest" description="Disordered" evidence="1">
    <location>
        <begin position="51"/>
        <end position="122"/>
    </location>
</feature>
<feature type="compositionally biased region" description="Basic and acidic residues" evidence="1">
    <location>
        <begin position="97"/>
        <end position="108"/>
    </location>
</feature>
<evidence type="ECO:0000313" key="3">
    <source>
        <dbReference type="Proteomes" id="UP001283361"/>
    </source>
</evidence>
<gene>
    <name evidence="2" type="ORF">RRG08_006324</name>
</gene>
<dbReference type="EMBL" id="JAWDGP010005687">
    <property type="protein sequence ID" value="KAK3753944.1"/>
    <property type="molecule type" value="Genomic_DNA"/>
</dbReference>
<name>A0AAE1D350_9GAST</name>
<keyword evidence="3" id="KW-1185">Reference proteome</keyword>
<dbReference type="Proteomes" id="UP001283361">
    <property type="component" value="Unassembled WGS sequence"/>
</dbReference>
<accession>A0AAE1D350</accession>
<dbReference type="AlphaFoldDB" id="A0AAE1D350"/>
<protein>
    <submittedName>
        <fullName evidence="2">Uncharacterized protein</fullName>
    </submittedName>
</protein>
<feature type="compositionally biased region" description="Polar residues" evidence="1">
    <location>
        <begin position="109"/>
        <end position="122"/>
    </location>
</feature>
<evidence type="ECO:0000313" key="2">
    <source>
        <dbReference type="EMBL" id="KAK3753944.1"/>
    </source>
</evidence>
<sequence length="122" mass="13461">MIILVLFSQRILLDLLRKNVAPDAIVEMLRSMCIPAYQLLHQPNISQQTALTDSTSLTAPKASLPSSSSGAVRADHCNTSNSAHTRSLQERSVSARQDNRRSKSDLHRASQSLGSRKTYSQK</sequence>
<organism evidence="2 3">
    <name type="scientific">Elysia crispata</name>
    <name type="common">lettuce slug</name>
    <dbReference type="NCBI Taxonomy" id="231223"/>
    <lineage>
        <taxon>Eukaryota</taxon>
        <taxon>Metazoa</taxon>
        <taxon>Spiralia</taxon>
        <taxon>Lophotrochozoa</taxon>
        <taxon>Mollusca</taxon>
        <taxon>Gastropoda</taxon>
        <taxon>Heterobranchia</taxon>
        <taxon>Euthyneura</taxon>
        <taxon>Panpulmonata</taxon>
        <taxon>Sacoglossa</taxon>
        <taxon>Placobranchoidea</taxon>
        <taxon>Plakobranchidae</taxon>
        <taxon>Elysia</taxon>
    </lineage>
</organism>
<reference evidence="2" key="1">
    <citation type="journal article" date="2023" name="G3 (Bethesda)">
        <title>A reference genome for the long-term kleptoplast-retaining sea slug Elysia crispata morphotype clarki.</title>
        <authorList>
            <person name="Eastman K.E."/>
            <person name="Pendleton A.L."/>
            <person name="Shaikh M.A."/>
            <person name="Suttiyut T."/>
            <person name="Ogas R."/>
            <person name="Tomko P."/>
            <person name="Gavelis G."/>
            <person name="Widhalm J.R."/>
            <person name="Wisecaver J.H."/>
        </authorList>
    </citation>
    <scope>NUCLEOTIDE SEQUENCE</scope>
    <source>
        <strain evidence="2">ECLA1</strain>
    </source>
</reference>
<proteinExistence type="predicted"/>
<comment type="caution">
    <text evidence="2">The sequence shown here is derived from an EMBL/GenBank/DDBJ whole genome shotgun (WGS) entry which is preliminary data.</text>
</comment>
<feature type="compositionally biased region" description="Polar residues" evidence="1">
    <location>
        <begin position="77"/>
        <end position="96"/>
    </location>
</feature>
<evidence type="ECO:0000256" key="1">
    <source>
        <dbReference type="SAM" id="MobiDB-lite"/>
    </source>
</evidence>
<feature type="compositionally biased region" description="Polar residues" evidence="1">
    <location>
        <begin position="51"/>
        <end position="70"/>
    </location>
</feature>